<organism evidence="2 3">
    <name type="scientific">Halorientalis brevis</name>
    <dbReference type="NCBI Taxonomy" id="1126241"/>
    <lineage>
        <taxon>Archaea</taxon>
        <taxon>Methanobacteriati</taxon>
        <taxon>Methanobacteriota</taxon>
        <taxon>Stenosarchaea group</taxon>
        <taxon>Halobacteria</taxon>
        <taxon>Halobacteriales</taxon>
        <taxon>Haloarculaceae</taxon>
        <taxon>Halorientalis</taxon>
    </lineage>
</organism>
<feature type="transmembrane region" description="Helical" evidence="1">
    <location>
        <begin position="34"/>
        <end position="54"/>
    </location>
</feature>
<evidence type="ECO:0000313" key="2">
    <source>
        <dbReference type="EMBL" id="MFD1587138.1"/>
    </source>
</evidence>
<protein>
    <submittedName>
        <fullName evidence="2">Uncharacterized protein</fullName>
    </submittedName>
</protein>
<keyword evidence="3" id="KW-1185">Reference proteome</keyword>
<dbReference type="RefSeq" id="WP_247374916.1">
    <property type="nucleotide sequence ID" value="NZ_JALLGV010000001.1"/>
</dbReference>
<dbReference type="Pfam" id="PF24020">
    <property type="entry name" value="DUF7333"/>
    <property type="match status" value="1"/>
</dbReference>
<evidence type="ECO:0000256" key="1">
    <source>
        <dbReference type="SAM" id="Phobius"/>
    </source>
</evidence>
<reference evidence="2 3" key="1">
    <citation type="journal article" date="2019" name="Int. J. Syst. Evol. Microbiol.">
        <title>The Global Catalogue of Microorganisms (GCM) 10K type strain sequencing project: providing services to taxonomists for standard genome sequencing and annotation.</title>
        <authorList>
            <consortium name="The Broad Institute Genomics Platform"/>
            <consortium name="The Broad Institute Genome Sequencing Center for Infectious Disease"/>
            <person name="Wu L."/>
            <person name="Ma J."/>
        </authorList>
    </citation>
    <scope>NUCLEOTIDE SEQUENCE [LARGE SCALE GENOMIC DNA]</scope>
    <source>
        <strain evidence="2 3">CGMCC 1.12125</strain>
    </source>
</reference>
<dbReference type="InterPro" id="IPR055757">
    <property type="entry name" value="DUF7333"/>
</dbReference>
<dbReference type="AlphaFoldDB" id="A0ABD6CCG9"/>
<proteinExistence type="predicted"/>
<keyword evidence="1" id="KW-0812">Transmembrane</keyword>
<dbReference type="Proteomes" id="UP001597119">
    <property type="component" value="Unassembled WGS sequence"/>
</dbReference>
<accession>A0ABD6CCG9</accession>
<gene>
    <name evidence="2" type="ORF">ACFR9U_09090</name>
</gene>
<comment type="caution">
    <text evidence="2">The sequence shown here is derived from an EMBL/GenBank/DDBJ whole genome shotgun (WGS) entry which is preliminary data.</text>
</comment>
<dbReference type="EMBL" id="JBHUDJ010000003">
    <property type="protein sequence ID" value="MFD1587138.1"/>
    <property type="molecule type" value="Genomic_DNA"/>
</dbReference>
<sequence length="63" mass="6516">MEFDLATTGAVFLGLIAIGVGGLAASGVMATETVLMMVLPTTLAFGLICLFLGVKHGEYRVAR</sequence>
<keyword evidence="1" id="KW-1133">Transmembrane helix</keyword>
<name>A0ABD6CCG9_9EURY</name>
<keyword evidence="1" id="KW-0472">Membrane</keyword>
<evidence type="ECO:0000313" key="3">
    <source>
        <dbReference type="Proteomes" id="UP001597119"/>
    </source>
</evidence>